<dbReference type="InterPro" id="IPR036043">
    <property type="entry name" value="Phosphoglycerate_kinase_sf"/>
</dbReference>
<evidence type="ECO:0000256" key="16">
    <source>
        <dbReference type="RuleBase" id="RU000532"/>
    </source>
</evidence>
<dbReference type="GO" id="GO:0005524">
    <property type="term" value="F:ATP binding"/>
    <property type="evidence" value="ECO:0007669"/>
    <property type="project" value="UniProtKB-KW"/>
</dbReference>
<dbReference type="PANTHER" id="PTHR11406">
    <property type="entry name" value="PHOSPHOGLYCERATE KINASE"/>
    <property type="match status" value="1"/>
</dbReference>
<feature type="binding site" evidence="13 15">
    <location>
        <position position="189"/>
    </location>
    <ligand>
        <name>ATP</name>
        <dbReference type="ChEBI" id="CHEBI:30616"/>
    </ligand>
</feature>
<dbReference type="PROSITE" id="PS00111">
    <property type="entry name" value="PGLYCERATE_KINASE"/>
    <property type="match status" value="1"/>
</dbReference>
<evidence type="ECO:0000313" key="17">
    <source>
        <dbReference type="EMBL" id="UGS35217.1"/>
    </source>
</evidence>
<dbReference type="KEGG" id="sbae:DSM104329_01602"/>
<evidence type="ECO:0000256" key="6">
    <source>
        <dbReference type="ARBA" id="ARBA00016471"/>
    </source>
</evidence>
<feature type="binding site" evidence="13">
    <location>
        <position position="139"/>
    </location>
    <ligand>
        <name>substrate</name>
    </ligand>
</feature>
<keyword evidence="8 13" id="KW-0808">Transferase</keyword>
<dbReference type="GO" id="GO:0006096">
    <property type="term" value="P:glycolytic process"/>
    <property type="evidence" value="ECO:0007669"/>
    <property type="project" value="UniProtKB-UniRule"/>
</dbReference>
<dbReference type="PRINTS" id="PR00477">
    <property type="entry name" value="PHGLYCKINASE"/>
</dbReference>
<comment type="catalytic activity">
    <reaction evidence="1 13 16">
        <text>(2R)-3-phosphoglycerate + ATP = (2R)-3-phospho-glyceroyl phosphate + ADP</text>
        <dbReference type="Rhea" id="RHEA:14801"/>
        <dbReference type="ChEBI" id="CHEBI:30616"/>
        <dbReference type="ChEBI" id="CHEBI:57604"/>
        <dbReference type="ChEBI" id="CHEBI:58272"/>
        <dbReference type="ChEBI" id="CHEBI:456216"/>
        <dbReference type="EC" id="2.7.2.3"/>
    </reaction>
</comment>
<dbReference type="EMBL" id="CP087164">
    <property type="protein sequence ID" value="UGS35217.1"/>
    <property type="molecule type" value="Genomic_DNA"/>
</dbReference>
<dbReference type="GO" id="GO:0006094">
    <property type="term" value="P:gluconeogenesis"/>
    <property type="evidence" value="ECO:0007669"/>
    <property type="project" value="TreeGrafter"/>
</dbReference>
<dbReference type="PIRSF" id="PIRSF000724">
    <property type="entry name" value="Pgk"/>
    <property type="match status" value="1"/>
</dbReference>
<evidence type="ECO:0000256" key="3">
    <source>
        <dbReference type="ARBA" id="ARBA00008982"/>
    </source>
</evidence>
<comment type="pathway">
    <text evidence="2 13">Carbohydrate degradation; glycolysis; pyruvate from D-glyceraldehyde 3-phosphate: step 2/5.</text>
</comment>
<dbReference type="GO" id="GO:0004618">
    <property type="term" value="F:phosphoglycerate kinase activity"/>
    <property type="evidence" value="ECO:0007669"/>
    <property type="project" value="UniProtKB-UniRule"/>
</dbReference>
<sequence>MKTLDDLDVGGRRVLVRVDFNVPLQDGAITDDTRIRGALPTLRELREKGAAQVVLVSHLGRPKGAPDPRYSLAPVAARLSELLGTDVAFGDDAPSDAELVLLENIRFEPGETKNDPELARRLAARADVYVDDAFGAAHRAHASTDGVAHLLPHAAGRLLQREVETLTGILADPRRPFVAVVGGAKVTDKIGVLRRFLEVADRVLIGGAMAFPFLRAQGHAVGASLCAADDVEAARGLVGDDKLGLPVDLVLGREFSADTETRELDGVDVPDGWMGLDIGPRSAQLYAQEIAGAGTVCWNGPMGAFELAPFAAGTKAVAEAVAASPATTVVGGGDSVAAVVQFGLSDQVDHVSTGGGASLELIEGKQLPGVEALS</sequence>
<evidence type="ECO:0000256" key="10">
    <source>
        <dbReference type="ARBA" id="ARBA00022777"/>
    </source>
</evidence>
<evidence type="ECO:0000256" key="14">
    <source>
        <dbReference type="PIRSR" id="PIRSR000724-1"/>
    </source>
</evidence>
<gene>
    <name evidence="17" type="primary">pgk/tpi</name>
    <name evidence="13" type="synonym">pgk</name>
    <name evidence="17" type="ORF">DSM104329_01602</name>
</gene>
<reference evidence="17" key="1">
    <citation type="journal article" date="2022" name="Int. J. Syst. Evol. Microbiol.">
        <title>Pseudomonas aegrilactucae sp. nov. and Pseudomonas morbosilactucae sp. nov., pathogens causing bacterial rot of lettuce in Japan.</title>
        <authorList>
            <person name="Sawada H."/>
            <person name="Fujikawa T."/>
            <person name="Satou M."/>
        </authorList>
    </citation>
    <scope>NUCLEOTIDE SEQUENCE</scope>
    <source>
        <strain evidence="17">0166_1</strain>
    </source>
</reference>
<dbReference type="SUPFAM" id="SSF53748">
    <property type="entry name" value="Phosphoglycerate kinase"/>
    <property type="match status" value="1"/>
</dbReference>
<feature type="binding site" evidence="13 15">
    <location>
        <begin position="332"/>
        <end position="335"/>
    </location>
    <ligand>
        <name>ATP</name>
        <dbReference type="ChEBI" id="CHEBI:30616"/>
    </ligand>
</feature>
<feature type="binding site" evidence="14">
    <location>
        <position position="106"/>
    </location>
    <ligand>
        <name>(2R)-3-phosphoglycerate</name>
        <dbReference type="ChEBI" id="CHEBI:58272"/>
    </ligand>
</feature>
<feature type="binding site" evidence="14">
    <location>
        <position position="139"/>
    </location>
    <ligand>
        <name>(2R)-3-phosphoglycerate</name>
        <dbReference type="ChEBI" id="CHEBI:58272"/>
    </ligand>
</feature>
<comment type="subcellular location">
    <subcellularLocation>
        <location evidence="13">Cytoplasm</location>
    </subcellularLocation>
</comment>
<dbReference type="InterPro" id="IPR001576">
    <property type="entry name" value="Phosphoglycerate_kinase"/>
</dbReference>
<feature type="binding site" evidence="13 15">
    <location>
        <position position="275"/>
    </location>
    <ligand>
        <name>ATP</name>
        <dbReference type="ChEBI" id="CHEBI:30616"/>
    </ligand>
</feature>
<dbReference type="GO" id="GO:0005829">
    <property type="term" value="C:cytosol"/>
    <property type="evidence" value="ECO:0007669"/>
    <property type="project" value="TreeGrafter"/>
</dbReference>
<evidence type="ECO:0000256" key="2">
    <source>
        <dbReference type="ARBA" id="ARBA00004838"/>
    </source>
</evidence>
<evidence type="ECO:0000256" key="11">
    <source>
        <dbReference type="ARBA" id="ARBA00022840"/>
    </source>
</evidence>
<dbReference type="FunFam" id="3.40.50.1260:FF:000006">
    <property type="entry name" value="Phosphoglycerate kinase"/>
    <property type="match status" value="1"/>
</dbReference>
<feature type="binding site" evidence="13">
    <location>
        <position position="34"/>
    </location>
    <ligand>
        <name>substrate</name>
    </ligand>
</feature>
<accession>A0A9E7C066</accession>
<evidence type="ECO:0000256" key="13">
    <source>
        <dbReference type="HAMAP-Rule" id="MF_00145"/>
    </source>
</evidence>
<feature type="binding site" evidence="13 14">
    <location>
        <begin position="58"/>
        <end position="61"/>
    </location>
    <ligand>
        <name>substrate</name>
    </ligand>
</feature>
<keyword evidence="10 13" id="KW-0418">Kinase</keyword>
<dbReference type="Proteomes" id="UP001162834">
    <property type="component" value="Chromosome"/>
</dbReference>
<evidence type="ECO:0000256" key="1">
    <source>
        <dbReference type="ARBA" id="ARBA00000642"/>
    </source>
</evidence>
<dbReference type="RefSeq" id="WP_259314884.1">
    <property type="nucleotide sequence ID" value="NZ_CP087164.1"/>
</dbReference>
<evidence type="ECO:0000256" key="8">
    <source>
        <dbReference type="ARBA" id="ARBA00022679"/>
    </source>
</evidence>
<protein>
    <recommendedName>
        <fullName evidence="6 13">Phosphoglycerate kinase</fullName>
        <ecNumber evidence="5 13">2.7.2.3</ecNumber>
    </recommendedName>
</protein>
<dbReference type="Gene3D" id="3.40.50.1260">
    <property type="entry name" value="Phosphoglycerate kinase, N-terminal domain"/>
    <property type="match status" value="2"/>
</dbReference>
<evidence type="ECO:0000256" key="9">
    <source>
        <dbReference type="ARBA" id="ARBA00022741"/>
    </source>
</evidence>
<dbReference type="Pfam" id="PF00162">
    <property type="entry name" value="PGK"/>
    <property type="match status" value="1"/>
</dbReference>
<evidence type="ECO:0000256" key="5">
    <source>
        <dbReference type="ARBA" id="ARBA00013061"/>
    </source>
</evidence>
<evidence type="ECO:0000256" key="15">
    <source>
        <dbReference type="PIRSR" id="PIRSR000724-2"/>
    </source>
</evidence>
<comment type="similarity">
    <text evidence="3 13 16">Belongs to the phosphoglycerate kinase family.</text>
</comment>
<keyword evidence="12 13" id="KW-0324">Glycolysis</keyword>
<keyword evidence="7 13" id="KW-0963">Cytoplasm</keyword>
<feature type="binding site" evidence="13 14">
    <location>
        <begin position="19"/>
        <end position="21"/>
    </location>
    <ligand>
        <name>substrate</name>
    </ligand>
</feature>
<dbReference type="InterPro" id="IPR015824">
    <property type="entry name" value="Phosphoglycerate_kinase_N"/>
</dbReference>
<keyword evidence="9 13" id="KW-0547">Nucleotide-binding</keyword>
<feature type="binding site" evidence="13">
    <location>
        <position position="106"/>
    </location>
    <ligand>
        <name>substrate</name>
    </ligand>
</feature>
<evidence type="ECO:0000256" key="7">
    <source>
        <dbReference type="ARBA" id="ARBA00022490"/>
    </source>
</evidence>
<dbReference type="AlphaFoldDB" id="A0A9E7C066"/>
<keyword evidence="18" id="KW-1185">Reference proteome</keyword>
<comment type="subunit">
    <text evidence="4 13">Monomer.</text>
</comment>
<evidence type="ECO:0000256" key="12">
    <source>
        <dbReference type="ARBA" id="ARBA00023152"/>
    </source>
</evidence>
<evidence type="ECO:0000313" key="18">
    <source>
        <dbReference type="Proteomes" id="UP001162834"/>
    </source>
</evidence>
<proteinExistence type="inferred from homology"/>
<dbReference type="HAMAP" id="MF_00145">
    <property type="entry name" value="Phosphoglyc_kinase"/>
    <property type="match status" value="1"/>
</dbReference>
<keyword evidence="11 13" id="KW-0067">ATP-binding</keyword>
<dbReference type="InterPro" id="IPR015911">
    <property type="entry name" value="Phosphoglycerate_kinase_CS"/>
</dbReference>
<dbReference type="FunFam" id="3.40.50.1260:FF:000031">
    <property type="entry name" value="Phosphoglycerate kinase 1"/>
    <property type="match status" value="1"/>
</dbReference>
<dbReference type="GO" id="GO:0043531">
    <property type="term" value="F:ADP binding"/>
    <property type="evidence" value="ECO:0007669"/>
    <property type="project" value="TreeGrafter"/>
</dbReference>
<feature type="binding site" evidence="13 15">
    <location>
        <position position="306"/>
    </location>
    <ligand>
        <name>ATP</name>
        <dbReference type="ChEBI" id="CHEBI:30616"/>
    </ligand>
</feature>
<organism evidence="17 18">
    <name type="scientific">Capillimicrobium parvum</name>
    <dbReference type="NCBI Taxonomy" id="2884022"/>
    <lineage>
        <taxon>Bacteria</taxon>
        <taxon>Bacillati</taxon>
        <taxon>Actinomycetota</taxon>
        <taxon>Thermoleophilia</taxon>
        <taxon>Solirubrobacterales</taxon>
        <taxon>Capillimicrobiaceae</taxon>
        <taxon>Capillimicrobium</taxon>
    </lineage>
</organism>
<dbReference type="EC" id="2.7.2.3" evidence="5 13"/>
<evidence type="ECO:0000256" key="4">
    <source>
        <dbReference type="ARBA" id="ARBA00011245"/>
    </source>
</evidence>
<dbReference type="PANTHER" id="PTHR11406:SF23">
    <property type="entry name" value="PHOSPHOGLYCERATE KINASE 1, CHLOROPLASTIC-RELATED"/>
    <property type="match status" value="1"/>
</dbReference>
<name>A0A9E7C066_9ACTN</name>
<feature type="binding site" evidence="14">
    <location>
        <position position="34"/>
    </location>
    <ligand>
        <name>(2R)-3-phosphoglycerate</name>
        <dbReference type="ChEBI" id="CHEBI:58272"/>
    </ligand>
</feature>